<comment type="catalytic activity">
    <reaction evidence="8 10">
        <text>[(1-&gt;4)-alpha-D-galacturonosyl methyl ester](n) + n H2O = [(1-&gt;4)-alpha-D-galacturonosyl](n) + n methanol + n H(+)</text>
        <dbReference type="Rhea" id="RHEA:22380"/>
        <dbReference type="Rhea" id="RHEA-COMP:14570"/>
        <dbReference type="Rhea" id="RHEA-COMP:14573"/>
        <dbReference type="ChEBI" id="CHEBI:15377"/>
        <dbReference type="ChEBI" id="CHEBI:15378"/>
        <dbReference type="ChEBI" id="CHEBI:17790"/>
        <dbReference type="ChEBI" id="CHEBI:140522"/>
        <dbReference type="ChEBI" id="CHEBI:140523"/>
        <dbReference type="EC" id="3.1.1.11"/>
    </reaction>
</comment>
<evidence type="ECO:0000256" key="6">
    <source>
        <dbReference type="ARBA" id="ARBA00022801"/>
    </source>
</evidence>
<comment type="similarity">
    <text evidence="3">Belongs to the pectinesterase family.</text>
</comment>
<dbReference type="Pfam" id="PF01095">
    <property type="entry name" value="Pectinesterase"/>
    <property type="match status" value="1"/>
</dbReference>
<dbReference type="InterPro" id="IPR012334">
    <property type="entry name" value="Pectin_lyas_fold"/>
</dbReference>
<keyword evidence="10" id="KW-0732">Signal</keyword>
<feature type="active site" evidence="9">
    <location>
        <position position="223"/>
    </location>
</feature>
<accession>A0A7J6GAR6</accession>
<proteinExistence type="inferred from homology"/>
<comment type="pathway">
    <text evidence="2 10">Glycan metabolism; pectin degradation; 2-dehydro-3-deoxy-D-gluconate from pectin: step 1/5.</text>
</comment>
<dbReference type="EC" id="3.1.1.11" evidence="4 10"/>
<dbReference type="EMBL" id="JAATIP010000066">
    <property type="protein sequence ID" value="KAF4380041.1"/>
    <property type="molecule type" value="Genomic_DNA"/>
</dbReference>
<reference evidence="12 13" key="1">
    <citation type="journal article" date="2020" name="bioRxiv">
        <title>Sequence and annotation of 42 cannabis genomes reveals extensive copy number variation in cannabinoid synthesis and pathogen resistance genes.</title>
        <authorList>
            <person name="Mckernan K.J."/>
            <person name="Helbert Y."/>
            <person name="Kane L.T."/>
            <person name="Ebling H."/>
            <person name="Zhang L."/>
            <person name="Liu B."/>
            <person name="Eaton Z."/>
            <person name="Mclaughlin S."/>
            <person name="Kingan S."/>
            <person name="Baybayan P."/>
            <person name="Concepcion G."/>
            <person name="Jordan M."/>
            <person name="Riva A."/>
            <person name="Barbazuk W."/>
            <person name="Harkins T."/>
        </authorList>
    </citation>
    <scope>NUCLEOTIDE SEQUENCE [LARGE SCALE GENOMIC DNA]</scope>
    <source>
        <strain evidence="13">cv. Jamaican Lion 4</strain>
        <tissue evidence="12">Leaf</tissue>
    </source>
</reference>
<dbReference type="GO" id="GO:0030599">
    <property type="term" value="F:pectinesterase activity"/>
    <property type="evidence" value="ECO:0007669"/>
    <property type="project" value="UniProtKB-UniRule"/>
</dbReference>
<name>A0A7J6GAR6_CANSA</name>
<dbReference type="GO" id="GO:0042545">
    <property type="term" value="P:cell wall modification"/>
    <property type="evidence" value="ECO:0007669"/>
    <property type="project" value="UniProtKB-UniRule"/>
</dbReference>
<evidence type="ECO:0000256" key="7">
    <source>
        <dbReference type="ARBA" id="ARBA00023085"/>
    </source>
</evidence>
<dbReference type="InterPro" id="IPR011050">
    <property type="entry name" value="Pectin_lyase_fold/virulence"/>
</dbReference>
<evidence type="ECO:0000259" key="11">
    <source>
        <dbReference type="Pfam" id="PF01095"/>
    </source>
</evidence>
<comment type="subcellular location">
    <subcellularLocation>
        <location evidence="1">Secreted</location>
        <location evidence="1">Cell wall</location>
    </subcellularLocation>
</comment>
<organism evidence="12 13">
    <name type="scientific">Cannabis sativa</name>
    <name type="common">Hemp</name>
    <name type="synonym">Marijuana</name>
    <dbReference type="NCBI Taxonomy" id="3483"/>
    <lineage>
        <taxon>Eukaryota</taxon>
        <taxon>Viridiplantae</taxon>
        <taxon>Streptophyta</taxon>
        <taxon>Embryophyta</taxon>
        <taxon>Tracheophyta</taxon>
        <taxon>Spermatophyta</taxon>
        <taxon>Magnoliopsida</taxon>
        <taxon>eudicotyledons</taxon>
        <taxon>Gunneridae</taxon>
        <taxon>Pentapetalae</taxon>
        <taxon>rosids</taxon>
        <taxon>fabids</taxon>
        <taxon>Rosales</taxon>
        <taxon>Cannabaceae</taxon>
        <taxon>Cannabis</taxon>
    </lineage>
</organism>
<evidence type="ECO:0000256" key="10">
    <source>
        <dbReference type="RuleBase" id="RU000589"/>
    </source>
</evidence>
<feature type="chain" id="PRO_5029936237" description="Pectinesterase" evidence="10">
    <location>
        <begin position="26"/>
        <end position="421"/>
    </location>
</feature>
<keyword evidence="6 10" id="KW-0378">Hydrolase</keyword>
<evidence type="ECO:0000256" key="2">
    <source>
        <dbReference type="ARBA" id="ARBA00005184"/>
    </source>
</evidence>
<evidence type="ECO:0000256" key="5">
    <source>
        <dbReference type="ARBA" id="ARBA00022512"/>
    </source>
</evidence>
<gene>
    <name evidence="12" type="ORF">F8388_018165</name>
</gene>
<evidence type="ECO:0000256" key="1">
    <source>
        <dbReference type="ARBA" id="ARBA00004191"/>
    </source>
</evidence>
<comment type="caution">
    <text evidence="12">The sequence shown here is derived from an EMBL/GenBank/DDBJ whole genome shotgun (WGS) entry which is preliminary data.</text>
</comment>
<dbReference type="GO" id="GO:0045490">
    <property type="term" value="P:pectin catabolic process"/>
    <property type="evidence" value="ECO:0007669"/>
    <property type="project" value="UniProtKB-UniRule"/>
</dbReference>
<protein>
    <recommendedName>
        <fullName evidence="4 10">Pectinesterase</fullName>
        <ecNumber evidence="4 10">3.1.1.11</ecNumber>
    </recommendedName>
</protein>
<evidence type="ECO:0000313" key="12">
    <source>
        <dbReference type="EMBL" id="KAF4380041.1"/>
    </source>
</evidence>
<evidence type="ECO:0000256" key="8">
    <source>
        <dbReference type="ARBA" id="ARBA00047928"/>
    </source>
</evidence>
<keyword evidence="5" id="KW-0134">Cell wall</keyword>
<dbReference type="InterPro" id="IPR000070">
    <property type="entry name" value="Pectinesterase_cat"/>
</dbReference>
<dbReference type="AlphaFoldDB" id="A0A7J6GAR6"/>
<evidence type="ECO:0000256" key="3">
    <source>
        <dbReference type="ARBA" id="ARBA00008891"/>
    </source>
</evidence>
<evidence type="ECO:0000313" key="13">
    <source>
        <dbReference type="Proteomes" id="UP000525078"/>
    </source>
</evidence>
<dbReference type="UniPathway" id="UPA00545">
    <property type="reaction ID" value="UER00823"/>
</dbReference>
<dbReference type="SUPFAM" id="SSF51126">
    <property type="entry name" value="Pectin lyase-like"/>
    <property type="match status" value="1"/>
</dbReference>
<sequence>MALLSVSALSVSLLIIAAVVVVVSADDNVPVPENKADISKWFNANIKPFSERKSTLDPELVKAEEASRTIKVRKDGSGDFKTISEAVKTVPADNTKRVIIEIGPGEYNEKVKIDFTQHFVTLIGSSQTDRPVISHGDTAKVYGTVDSATVIVLAKYFVGANLIIKNSAPRPDPYKKDGQALAMRINGDKGAFYNCKFLGYQDTLCDDRGNHFFKNCYIEGTVDFIFGRGTSLYLNADLFVYGEKGLTVVTAQGRNAESENTGYSFVHSVIRGSGKGTTYLGRPWGGMPRVIYAYTEMTKVVHPGGWTIKDPKDAGKLYYGEYKSTGEGSNVAKREKFAKHLTANEVKPFITLGYIQASKWLLPPPKLAGSTKISRVSNSNCTLPPTQLKLPSSKFQLHKLACSTVDHKYINELMDDLSHFS</sequence>
<dbReference type="InterPro" id="IPR033131">
    <property type="entry name" value="Pectinesterase_Asp_AS"/>
</dbReference>
<dbReference type="PROSITE" id="PS00503">
    <property type="entry name" value="PECTINESTERASE_2"/>
    <property type="match status" value="1"/>
</dbReference>
<evidence type="ECO:0000256" key="4">
    <source>
        <dbReference type="ARBA" id="ARBA00013229"/>
    </source>
</evidence>
<feature type="domain" description="Pectinesterase catalytic" evidence="11">
    <location>
        <begin position="70"/>
        <end position="356"/>
    </location>
</feature>
<keyword evidence="7 10" id="KW-0063">Aspartyl esterase</keyword>
<dbReference type="Proteomes" id="UP000525078">
    <property type="component" value="Unassembled WGS sequence"/>
</dbReference>
<evidence type="ECO:0000256" key="9">
    <source>
        <dbReference type="PROSITE-ProRule" id="PRU10040"/>
    </source>
</evidence>
<dbReference type="PANTHER" id="PTHR31321">
    <property type="entry name" value="ACYL-COA THIOESTER HYDROLASE YBHC-RELATED"/>
    <property type="match status" value="1"/>
</dbReference>
<feature type="signal peptide" evidence="10">
    <location>
        <begin position="1"/>
        <end position="25"/>
    </location>
</feature>
<dbReference type="PANTHER" id="PTHR31321:SF87">
    <property type="entry name" value="PECTINESTERASE 63-RELATED"/>
    <property type="match status" value="1"/>
</dbReference>
<keyword evidence="5" id="KW-0964">Secreted</keyword>
<dbReference type="Gene3D" id="2.160.20.10">
    <property type="entry name" value="Single-stranded right-handed beta-helix, Pectin lyase-like"/>
    <property type="match status" value="1"/>
</dbReference>